<name>A0ABD5QSQ6_9EURY</name>
<dbReference type="AlphaFoldDB" id="A0ABD5QSQ6"/>
<protein>
    <submittedName>
        <fullName evidence="1">Uncharacterized protein</fullName>
    </submittedName>
</protein>
<reference evidence="1 2" key="1">
    <citation type="journal article" date="2019" name="Int. J. Syst. Evol. Microbiol.">
        <title>The Global Catalogue of Microorganisms (GCM) 10K type strain sequencing project: providing services to taxonomists for standard genome sequencing and annotation.</title>
        <authorList>
            <consortium name="The Broad Institute Genomics Platform"/>
            <consortium name="The Broad Institute Genome Sequencing Center for Infectious Disease"/>
            <person name="Wu L."/>
            <person name="Ma J."/>
        </authorList>
    </citation>
    <scope>NUCLEOTIDE SEQUENCE [LARGE SCALE GENOMIC DNA]</scope>
    <source>
        <strain evidence="1 2">CGMCC 1.16026</strain>
    </source>
</reference>
<evidence type="ECO:0000313" key="2">
    <source>
        <dbReference type="Proteomes" id="UP001596145"/>
    </source>
</evidence>
<keyword evidence="2" id="KW-1185">Reference proteome</keyword>
<proteinExistence type="predicted"/>
<gene>
    <name evidence="1" type="ORF">ACFPJA_11295</name>
</gene>
<evidence type="ECO:0000313" key="1">
    <source>
        <dbReference type="EMBL" id="MFC5135298.1"/>
    </source>
</evidence>
<accession>A0ABD5QSQ6</accession>
<dbReference type="Proteomes" id="UP001596145">
    <property type="component" value="Unassembled WGS sequence"/>
</dbReference>
<sequence>MEVFEVPPDEFEDGPEFNRYLSRNYSALSDDDLYIISGVTELTQAEFEEQLEERGWRTDREYGEIKKIGRQYSQDHRAEAYLHFDQDEQLFFFYTDQRKTEEINDAVVPLLRTIRGVHYLYISPRILKEVTEQIAEQNESAKVTEFIAKRTEGTEIPALERPDEERTINYYGDDGLRTLREVEEKYGVLPHILEIDIPGELNFRIDKEGVFKLKSGSLSLMFEYLDECITQCLDIKEAYDSTRVEDIEIAEDNVVSQSTPARIELDLAFDDLGPLKTSLQDNDYALIDTNAERGSVYFSSKIYDQENNLFFNVRADENAIRVFPKEKRDISTFFRFFEIVQSTVDERAEPESINYPLASS</sequence>
<dbReference type="EMBL" id="JBHSKV010000016">
    <property type="protein sequence ID" value="MFC5135298.1"/>
    <property type="molecule type" value="Genomic_DNA"/>
</dbReference>
<comment type="caution">
    <text evidence="1">The sequence shown here is derived from an EMBL/GenBank/DDBJ whole genome shotgun (WGS) entry which is preliminary data.</text>
</comment>
<dbReference type="RefSeq" id="WP_122106906.1">
    <property type="nucleotide sequence ID" value="NZ_JBHSKV010000016.1"/>
</dbReference>
<organism evidence="1 2">
    <name type="scientific">Halorubrum glutamatedens</name>
    <dbReference type="NCBI Taxonomy" id="2707018"/>
    <lineage>
        <taxon>Archaea</taxon>
        <taxon>Methanobacteriati</taxon>
        <taxon>Methanobacteriota</taxon>
        <taxon>Stenosarchaea group</taxon>
        <taxon>Halobacteria</taxon>
        <taxon>Halobacteriales</taxon>
        <taxon>Haloferacaceae</taxon>
        <taxon>Halorubrum</taxon>
    </lineage>
</organism>